<gene>
    <name evidence="2" type="ORF">FB470_005224</name>
</gene>
<sequence>MKPDPDHARQVALRSYVERVARALGVEASATWCEYDDPSAAYVALADLSAEHPGRALMLDWTSTGGWRLAVEPTAGEDPIVLEAWPEPVAPEPAPLAALVRHALTPRRRPCAH</sequence>
<feature type="domain" description="DUF6292" evidence="1">
    <location>
        <begin position="16"/>
        <end position="101"/>
    </location>
</feature>
<dbReference type="Pfam" id="PF19809">
    <property type="entry name" value="DUF6292"/>
    <property type="match status" value="1"/>
</dbReference>
<evidence type="ECO:0000313" key="3">
    <source>
        <dbReference type="Proteomes" id="UP001229651"/>
    </source>
</evidence>
<organism evidence="2 3">
    <name type="scientific">Amycolatopsis thermophila</name>
    <dbReference type="NCBI Taxonomy" id="206084"/>
    <lineage>
        <taxon>Bacteria</taxon>
        <taxon>Bacillati</taxon>
        <taxon>Actinomycetota</taxon>
        <taxon>Actinomycetes</taxon>
        <taxon>Pseudonocardiales</taxon>
        <taxon>Pseudonocardiaceae</taxon>
        <taxon>Amycolatopsis</taxon>
    </lineage>
</organism>
<comment type="caution">
    <text evidence="2">The sequence shown here is derived from an EMBL/GenBank/DDBJ whole genome shotgun (WGS) entry which is preliminary data.</text>
</comment>
<dbReference type="RefSeq" id="WP_306995728.1">
    <property type="nucleotide sequence ID" value="NZ_JAUSUT010000001.1"/>
</dbReference>
<evidence type="ECO:0000313" key="2">
    <source>
        <dbReference type="EMBL" id="MDQ0381230.1"/>
    </source>
</evidence>
<dbReference type="Proteomes" id="UP001229651">
    <property type="component" value="Unassembled WGS sequence"/>
</dbReference>
<dbReference type="EMBL" id="JAUSUT010000001">
    <property type="protein sequence ID" value="MDQ0381230.1"/>
    <property type="molecule type" value="Genomic_DNA"/>
</dbReference>
<proteinExistence type="predicted"/>
<protein>
    <recommendedName>
        <fullName evidence="1">DUF6292 domain-containing protein</fullName>
    </recommendedName>
</protein>
<evidence type="ECO:0000259" key="1">
    <source>
        <dbReference type="Pfam" id="PF19809"/>
    </source>
</evidence>
<accession>A0ABU0F0X9</accession>
<name>A0ABU0F0X9_9PSEU</name>
<reference evidence="2 3" key="1">
    <citation type="submission" date="2023-07" db="EMBL/GenBank/DDBJ databases">
        <title>Sequencing the genomes of 1000 actinobacteria strains.</title>
        <authorList>
            <person name="Klenk H.-P."/>
        </authorList>
    </citation>
    <scope>NUCLEOTIDE SEQUENCE [LARGE SCALE GENOMIC DNA]</scope>
    <source>
        <strain evidence="2 3">DSM 45805</strain>
    </source>
</reference>
<keyword evidence="3" id="KW-1185">Reference proteome</keyword>
<dbReference type="InterPro" id="IPR046259">
    <property type="entry name" value="DUF6292"/>
</dbReference>